<evidence type="ECO:0000313" key="2">
    <source>
        <dbReference type="EMBL" id="KAF4125728.1"/>
    </source>
</evidence>
<feature type="region of interest" description="Disordered" evidence="1">
    <location>
        <begin position="99"/>
        <end position="123"/>
    </location>
</feature>
<organism evidence="2 3">
    <name type="scientific">Geosmithia morbida</name>
    <dbReference type="NCBI Taxonomy" id="1094350"/>
    <lineage>
        <taxon>Eukaryota</taxon>
        <taxon>Fungi</taxon>
        <taxon>Dikarya</taxon>
        <taxon>Ascomycota</taxon>
        <taxon>Pezizomycotina</taxon>
        <taxon>Sordariomycetes</taxon>
        <taxon>Hypocreomycetidae</taxon>
        <taxon>Hypocreales</taxon>
        <taxon>Bionectriaceae</taxon>
        <taxon>Geosmithia</taxon>
    </lineage>
</organism>
<feature type="compositionally biased region" description="Polar residues" evidence="1">
    <location>
        <begin position="58"/>
        <end position="68"/>
    </location>
</feature>
<feature type="compositionally biased region" description="Low complexity" evidence="1">
    <location>
        <begin position="303"/>
        <end position="314"/>
    </location>
</feature>
<name>A0A9P4Z1V0_9HYPO</name>
<dbReference type="EMBL" id="JAANYQ010000002">
    <property type="protein sequence ID" value="KAF4125728.1"/>
    <property type="molecule type" value="Genomic_DNA"/>
</dbReference>
<feature type="compositionally biased region" description="Polar residues" evidence="1">
    <location>
        <begin position="334"/>
        <end position="345"/>
    </location>
</feature>
<feature type="region of interest" description="Disordered" evidence="1">
    <location>
        <begin position="1"/>
        <end position="81"/>
    </location>
</feature>
<feature type="compositionally biased region" description="Polar residues" evidence="1">
    <location>
        <begin position="20"/>
        <end position="31"/>
    </location>
</feature>
<evidence type="ECO:0000256" key="1">
    <source>
        <dbReference type="SAM" id="MobiDB-lite"/>
    </source>
</evidence>
<comment type="caution">
    <text evidence="2">The sequence shown here is derived from an EMBL/GenBank/DDBJ whole genome shotgun (WGS) entry which is preliminary data.</text>
</comment>
<feature type="region of interest" description="Disordered" evidence="1">
    <location>
        <begin position="230"/>
        <end position="320"/>
    </location>
</feature>
<feature type="region of interest" description="Disordered" evidence="1">
    <location>
        <begin position="556"/>
        <end position="591"/>
    </location>
</feature>
<dbReference type="RefSeq" id="XP_035324380.1">
    <property type="nucleotide sequence ID" value="XM_035462956.1"/>
</dbReference>
<feature type="compositionally biased region" description="Polar residues" evidence="1">
    <location>
        <begin position="385"/>
        <end position="403"/>
    </location>
</feature>
<sequence>MASDPHLVARLYSDSRAARPTSSHAGGSSKSRIPRPRVLHPTQERHSRGSDDSHPPSKFSQAMKNPNWRQRESTEESGCRAKSPFWIQLHSELTPYWSQAGPEKADASPSHLDHDETLPGDLIDLSPPASQCRGYANVDTSASPLTEDLCEERGHTDEEKSLTYCAVLSHRQVPHNTPLSIIELQPISGHQARSGGREMTVAEIRPAERGSIGTAPYTIRRGFEEHVKQSAADTSTFTGKTPQKASCRPPLVGSEYSRELASLPKLRVEKHRNRGMLENPLNDKSKFPQSDYYPNHLAAKQTSVEPVSSASVPARDSTDDEDALFRKCIRRLQGTAQEKSSQESGSRLDEPARESTSYSEHSIVLNGRQGTHTILNKPEDRLMRTSDSGYTSAPTNHTPTNSKLITETSAGTFNPKAREFLSLSERSSQLSEESHRRFRPVDLKELFSRNAESTKRAPPTMDYVPPCNPIQTIPGGMEQAPTMPPLYIPSPGMDGMYDVNNTIYGTGPLPGGPPQYPLPYQPKTFAGPDGRQDGAELLLLTRRCGPGSLPKAYVAAPYTTKSDDEHDTKANGMPVPSTKAQEIRSIGSAGV</sequence>
<evidence type="ECO:0000313" key="3">
    <source>
        <dbReference type="Proteomes" id="UP000749293"/>
    </source>
</evidence>
<dbReference type="Proteomes" id="UP000749293">
    <property type="component" value="Unassembled WGS sequence"/>
</dbReference>
<accession>A0A9P4Z1V0</accession>
<gene>
    <name evidence="2" type="ORF">GMORB2_0972</name>
</gene>
<feature type="compositionally biased region" description="Polar residues" evidence="1">
    <location>
        <begin position="231"/>
        <end position="244"/>
    </location>
</feature>
<dbReference type="GeneID" id="55967202"/>
<feature type="compositionally biased region" description="Basic and acidic residues" evidence="1">
    <location>
        <begin position="42"/>
        <end position="55"/>
    </location>
</feature>
<dbReference type="AlphaFoldDB" id="A0A9P4Z1V0"/>
<feature type="compositionally biased region" description="Basic and acidic residues" evidence="1">
    <location>
        <begin position="103"/>
        <end position="117"/>
    </location>
</feature>
<keyword evidence="3" id="KW-1185">Reference proteome</keyword>
<protein>
    <submittedName>
        <fullName evidence="2">Uncharacterized protein</fullName>
    </submittedName>
</protein>
<proteinExistence type="predicted"/>
<feature type="compositionally biased region" description="Basic and acidic residues" evidence="1">
    <location>
        <begin position="69"/>
        <end position="79"/>
    </location>
</feature>
<feature type="region of interest" description="Disordered" evidence="1">
    <location>
        <begin position="334"/>
        <end position="403"/>
    </location>
</feature>
<reference evidence="2" key="1">
    <citation type="submission" date="2020-03" db="EMBL/GenBank/DDBJ databases">
        <title>Site-based positive gene gene selection in Geosmithia morbida across the United States reveals a broad range of putative effectors and factors for local host and environmental adapation.</title>
        <authorList>
            <person name="Onufrak A."/>
            <person name="Murdoch R.W."/>
            <person name="Gazis R."/>
            <person name="Huff M."/>
            <person name="Staton M."/>
            <person name="Klingeman W."/>
            <person name="Hadziabdic D."/>
        </authorList>
    </citation>
    <scope>NUCLEOTIDE SEQUENCE</scope>
    <source>
        <strain evidence="2">1262</strain>
    </source>
</reference>